<protein>
    <submittedName>
        <fullName evidence="1">13291_t:CDS:1</fullName>
    </submittedName>
</protein>
<keyword evidence="2" id="KW-1185">Reference proteome</keyword>
<sequence length="130" mass="15194">MTGATGKISQKILPASLQVPSVTLRGTAEKYISAQQRAYLEKKYEPSDFKPTFKRVDMWGRARWKAPKISRRRLNDMRKNCEYLNIDPQEIGLLAKPERKLLRAKPNKGKKHERNAPERYLRRLCRIDIA</sequence>
<proteinExistence type="predicted"/>
<name>A0ACA9JVY4_9GLOM</name>
<evidence type="ECO:0000313" key="1">
    <source>
        <dbReference type="EMBL" id="CAG8439140.1"/>
    </source>
</evidence>
<accession>A0ACA9JVY4</accession>
<organism evidence="1 2">
    <name type="scientific">Acaulospora colombiana</name>
    <dbReference type="NCBI Taxonomy" id="27376"/>
    <lineage>
        <taxon>Eukaryota</taxon>
        <taxon>Fungi</taxon>
        <taxon>Fungi incertae sedis</taxon>
        <taxon>Mucoromycota</taxon>
        <taxon>Glomeromycotina</taxon>
        <taxon>Glomeromycetes</taxon>
        <taxon>Diversisporales</taxon>
        <taxon>Acaulosporaceae</taxon>
        <taxon>Acaulospora</taxon>
    </lineage>
</organism>
<comment type="caution">
    <text evidence="1">The sequence shown here is derived from an EMBL/GenBank/DDBJ whole genome shotgun (WGS) entry which is preliminary data.</text>
</comment>
<gene>
    <name evidence="1" type="ORF">ACOLOM_LOCUS115</name>
</gene>
<evidence type="ECO:0000313" key="2">
    <source>
        <dbReference type="Proteomes" id="UP000789525"/>
    </source>
</evidence>
<reference evidence="1" key="1">
    <citation type="submission" date="2021-06" db="EMBL/GenBank/DDBJ databases">
        <authorList>
            <person name="Kallberg Y."/>
            <person name="Tangrot J."/>
            <person name="Rosling A."/>
        </authorList>
    </citation>
    <scope>NUCLEOTIDE SEQUENCE</scope>
    <source>
        <strain evidence="1">CL356</strain>
    </source>
</reference>
<dbReference type="Proteomes" id="UP000789525">
    <property type="component" value="Unassembled WGS sequence"/>
</dbReference>
<dbReference type="EMBL" id="CAJVPT010000120">
    <property type="protein sequence ID" value="CAG8439140.1"/>
    <property type="molecule type" value="Genomic_DNA"/>
</dbReference>